<keyword evidence="1" id="KW-1133">Transmembrane helix</keyword>
<proteinExistence type="predicted"/>
<accession>A0A2N5J9A8</accession>
<keyword evidence="1" id="KW-0472">Membrane</keyword>
<protein>
    <submittedName>
        <fullName evidence="2">Cd efflux system component</fullName>
    </submittedName>
</protein>
<comment type="caution">
    <text evidence="2">The sequence shown here is derived from an EMBL/GenBank/DDBJ whole genome shotgun (WGS) entry which is preliminary data.</text>
</comment>
<evidence type="ECO:0000256" key="1">
    <source>
        <dbReference type="SAM" id="Phobius"/>
    </source>
</evidence>
<dbReference type="EMBL" id="NMWU01000024">
    <property type="protein sequence ID" value="PLS30790.1"/>
    <property type="molecule type" value="Genomic_DNA"/>
</dbReference>
<keyword evidence="3" id="KW-1185">Reference proteome</keyword>
<evidence type="ECO:0000313" key="2">
    <source>
        <dbReference type="EMBL" id="PLS30790.1"/>
    </source>
</evidence>
<feature type="transmembrane region" description="Helical" evidence="1">
    <location>
        <begin position="72"/>
        <end position="96"/>
    </location>
</feature>
<feature type="transmembrane region" description="Helical" evidence="1">
    <location>
        <begin position="153"/>
        <end position="175"/>
    </location>
</feature>
<sequence length="208" mass="22071">MCRMTENHLIKNRSTEIMDDTQDRGSAGYSSPDDSRFLAVTQGVIAGGVMCLCELVSAPLVNTLAGGAFTLLPWACVACLLSTVFVVVLGYAFLWLAGSLSRNFSGRAAPVCYGAVGMISYGIWGGLVFPAVINSILKPAGLAEISGTGNWMIAVNCLIIGMVSYCLAYIFAPMLARKRGTVIAIGVAVVAVALLGAFFLWRFYAQLH</sequence>
<reference evidence="2 3" key="1">
    <citation type="submission" date="2017-07" db="EMBL/GenBank/DDBJ databases">
        <title>Bifidobacterium novel species.</title>
        <authorList>
            <person name="Lugli G.A."/>
            <person name="Milani C."/>
            <person name="Duranti S."/>
            <person name="Mangifesta M."/>
        </authorList>
    </citation>
    <scope>NUCLEOTIDE SEQUENCE [LARGE SCALE GENOMIC DNA]</scope>
    <source>
        <strain evidence="3">Uis1B</strain>
    </source>
</reference>
<feature type="transmembrane region" description="Helical" evidence="1">
    <location>
        <begin position="182"/>
        <end position="204"/>
    </location>
</feature>
<dbReference type="Proteomes" id="UP000235050">
    <property type="component" value="Unassembled WGS sequence"/>
</dbReference>
<name>A0A2N5J9A8_9BIFI</name>
<feature type="transmembrane region" description="Helical" evidence="1">
    <location>
        <begin position="37"/>
        <end position="60"/>
    </location>
</feature>
<organism evidence="2 3">
    <name type="scientific">Bifidobacterium margollesii</name>
    <dbReference type="NCBI Taxonomy" id="2020964"/>
    <lineage>
        <taxon>Bacteria</taxon>
        <taxon>Bacillati</taxon>
        <taxon>Actinomycetota</taxon>
        <taxon>Actinomycetes</taxon>
        <taxon>Bifidobacteriales</taxon>
        <taxon>Bifidobacteriaceae</taxon>
        <taxon>Bifidobacterium</taxon>
    </lineage>
</organism>
<gene>
    <name evidence="2" type="ORF">Uis1B_1372</name>
</gene>
<evidence type="ECO:0000313" key="3">
    <source>
        <dbReference type="Proteomes" id="UP000235050"/>
    </source>
</evidence>
<feature type="transmembrane region" description="Helical" evidence="1">
    <location>
        <begin position="108"/>
        <end position="133"/>
    </location>
</feature>
<dbReference type="AlphaFoldDB" id="A0A2N5J9A8"/>
<keyword evidence="1" id="KW-0812">Transmembrane</keyword>